<name>A0A5J6MLV8_9PROT</name>
<dbReference type="EMBL" id="CP042906">
    <property type="protein sequence ID" value="QEX18592.1"/>
    <property type="molecule type" value="Genomic_DNA"/>
</dbReference>
<evidence type="ECO:0000313" key="2">
    <source>
        <dbReference type="EMBL" id="QEX18592.1"/>
    </source>
</evidence>
<gene>
    <name evidence="2" type="ORF">FRZ44_38990</name>
</gene>
<protein>
    <submittedName>
        <fullName evidence="2">Uncharacterized protein</fullName>
    </submittedName>
</protein>
<dbReference type="Proteomes" id="UP000326202">
    <property type="component" value="Chromosome"/>
</dbReference>
<feature type="region of interest" description="Disordered" evidence="1">
    <location>
        <begin position="59"/>
        <end position="92"/>
    </location>
</feature>
<feature type="compositionally biased region" description="Basic and acidic residues" evidence="1">
    <location>
        <begin position="73"/>
        <end position="92"/>
    </location>
</feature>
<evidence type="ECO:0000313" key="3">
    <source>
        <dbReference type="Proteomes" id="UP000326202"/>
    </source>
</evidence>
<reference evidence="2 3" key="1">
    <citation type="submission" date="2019-08" db="EMBL/GenBank/DDBJ databases">
        <title>Hyperibacter terrae gen. nov., sp. nov. and Hyperibacter viscosus sp. nov., two new members in the family Rhodospirillaceae isolated from the rhizosphere of Hypericum perforatum.</title>
        <authorList>
            <person name="Noviana Z."/>
        </authorList>
    </citation>
    <scope>NUCLEOTIDE SEQUENCE [LARGE SCALE GENOMIC DNA]</scope>
    <source>
        <strain evidence="2 3">R5913</strain>
    </source>
</reference>
<evidence type="ECO:0000256" key="1">
    <source>
        <dbReference type="SAM" id="MobiDB-lite"/>
    </source>
</evidence>
<accession>A0A5J6MLV8</accession>
<dbReference type="AlphaFoldDB" id="A0A5J6MLV8"/>
<proteinExistence type="predicted"/>
<organism evidence="2 3">
    <name type="scientific">Hypericibacter terrae</name>
    <dbReference type="NCBI Taxonomy" id="2602015"/>
    <lineage>
        <taxon>Bacteria</taxon>
        <taxon>Pseudomonadati</taxon>
        <taxon>Pseudomonadota</taxon>
        <taxon>Alphaproteobacteria</taxon>
        <taxon>Rhodospirillales</taxon>
        <taxon>Dongiaceae</taxon>
        <taxon>Hypericibacter</taxon>
    </lineage>
</organism>
<dbReference type="KEGG" id="htq:FRZ44_38990"/>
<sequence>MRALAAVARDLNAPAAARITAATSLVAWALGTSVDGAGSAPEASGGKRAAPEQVVRLAWMESNNRTRNQPKKPKGEAEKAGTGKEAGDKRGR</sequence>
<keyword evidence="3" id="KW-1185">Reference proteome</keyword>